<evidence type="ECO:0000256" key="5">
    <source>
        <dbReference type="ARBA" id="ARBA00022438"/>
    </source>
</evidence>
<dbReference type="Pfam" id="PF02073">
    <property type="entry name" value="Peptidase_M29"/>
    <property type="match status" value="1"/>
</dbReference>
<feature type="compositionally biased region" description="Low complexity" evidence="10">
    <location>
        <begin position="26"/>
        <end position="48"/>
    </location>
</feature>
<keyword evidence="5 12" id="KW-0031">Aminopeptidase</keyword>
<evidence type="ECO:0000256" key="11">
    <source>
        <dbReference type="SAM" id="SignalP"/>
    </source>
</evidence>
<protein>
    <submittedName>
        <fullName evidence="12">Aminopeptidase</fullName>
        <ecNumber evidence="12">3.4.11.-</ecNumber>
    </submittedName>
</protein>
<sequence length="427" mass="44854">MNRFPLAAGLSIALCVALAACQRPAEPSSTSASNAPATAAAPEAAPAAAPAPPAAKAPTDLEQLAQRLVTQSAGVREGETVLIMGRPSDAELLENIAVNVRKVGAFPLVTYSSDRMSKRMFFDVPAQYDAQSDAMALKLADIVDVVISLGNQSSENLFDGADPKRMAARAKADEPVGQAFLKHNVRTVEVGNNMYPTPWRAERYGMTPDELSSAFWNGVNLDYSQLQTRGEEVRKAIAAGNEIHITHPNGTDLKMRLQGRKVLVSDGIISDDDRKAGGPALAAYLPAGEVYTTPVPGTAEGKLVHTRSFYQGKPIDNLTLTVSGGKVTSMAGSGPGYDAFKAEYDAVDDARKDLVGFIDFGINPNVTLPAKSQVGNWMPAGAVTVGTGGNAWAGGENSMPYGIVVFLPGASVTLDGKPVVEAGQLKL</sequence>
<dbReference type="SUPFAM" id="SSF144052">
    <property type="entry name" value="Thermophilic metalloprotease-like"/>
    <property type="match status" value="1"/>
</dbReference>
<gene>
    <name evidence="12" type="ORF">QLQ15_02215</name>
</gene>
<evidence type="ECO:0000256" key="6">
    <source>
        <dbReference type="ARBA" id="ARBA00022670"/>
    </source>
</evidence>
<keyword evidence="6" id="KW-0645">Protease</keyword>
<evidence type="ECO:0000256" key="10">
    <source>
        <dbReference type="SAM" id="MobiDB-lite"/>
    </source>
</evidence>
<evidence type="ECO:0000256" key="1">
    <source>
        <dbReference type="ARBA" id="ARBA00001941"/>
    </source>
</evidence>
<dbReference type="RefSeq" id="WP_283211229.1">
    <property type="nucleotide sequence ID" value="NZ_JASGBI010000001.1"/>
</dbReference>
<dbReference type="InterPro" id="IPR000787">
    <property type="entry name" value="Peptidase_M29"/>
</dbReference>
<dbReference type="EC" id="3.4.11.-" evidence="12"/>
<evidence type="ECO:0000256" key="2">
    <source>
        <dbReference type="ARBA" id="ARBA00001946"/>
    </source>
</evidence>
<comment type="cofactor">
    <cofactor evidence="3">
        <name>Zn(2+)</name>
        <dbReference type="ChEBI" id="CHEBI:29105"/>
    </cofactor>
</comment>
<dbReference type="Gene3D" id="3.40.1830.10">
    <property type="entry name" value="Thermophilic metalloprotease (M29)"/>
    <property type="match status" value="1"/>
</dbReference>
<feature type="signal peptide" evidence="11">
    <location>
        <begin position="1"/>
        <end position="25"/>
    </location>
</feature>
<dbReference type="PANTHER" id="PTHR34448">
    <property type="entry name" value="AMINOPEPTIDASE"/>
    <property type="match status" value="1"/>
</dbReference>
<dbReference type="PANTHER" id="PTHR34448:SF1">
    <property type="entry name" value="BLL6088 PROTEIN"/>
    <property type="match status" value="1"/>
</dbReference>
<keyword evidence="7" id="KW-0479">Metal-binding</keyword>
<dbReference type="EMBL" id="JASGBI010000001">
    <property type="protein sequence ID" value="MDI9237723.1"/>
    <property type="molecule type" value="Genomic_DNA"/>
</dbReference>
<comment type="cofactor">
    <cofactor evidence="1">
        <name>Co(2+)</name>
        <dbReference type="ChEBI" id="CHEBI:48828"/>
    </cofactor>
</comment>
<evidence type="ECO:0000313" key="12">
    <source>
        <dbReference type="EMBL" id="MDI9237723.1"/>
    </source>
</evidence>
<name>A0ABT6XCR8_9GAMM</name>
<evidence type="ECO:0000256" key="9">
    <source>
        <dbReference type="ARBA" id="ARBA00023049"/>
    </source>
</evidence>
<dbReference type="GO" id="GO:0004177">
    <property type="term" value="F:aminopeptidase activity"/>
    <property type="evidence" value="ECO:0007669"/>
    <property type="project" value="UniProtKB-KW"/>
</dbReference>
<reference evidence="12 13" key="1">
    <citation type="submission" date="2023-05" db="EMBL/GenBank/DDBJ databases">
        <title>Lysobacter sp. strain LF1 Genome sequencing and assembly.</title>
        <authorList>
            <person name="Jung Y."/>
        </authorList>
    </citation>
    <scope>NUCLEOTIDE SEQUENCE [LARGE SCALE GENOMIC DNA]</scope>
    <source>
        <strain evidence="12 13">LF1</strain>
    </source>
</reference>
<evidence type="ECO:0000256" key="3">
    <source>
        <dbReference type="ARBA" id="ARBA00001947"/>
    </source>
</evidence>
<dbReference type="PROSITE" id="PS51257">
    <property type="entry name" value="PROKAR_LIPOPROTEIN"/>
    <property type="match status" value="1"/>
</dbReference>
<dbReference type="InterPro" id="IPR052170">
    <property type="entry name" value="M29_Exopeptidase"/>
</dbReference>
<evidence type="ECO:0000256" key="4">
    <source>
        <dbReference type="ARBA" id="ARBA00008236"/>
    </source>
</evidence>
<keyword evidence="8 12" id="KW-0378">Hydrolase</keyword>
<comment type="caution">
    <text evidence="12">The sequence shown here is derived from an EMBL/GenBank/DDBJ whole genome shotgun (WGS) entry which is preliminary data.</text>
</comment>
<dbReference type="Proteomes" id="UP001321580">
    <property type="component" value="Unassembled WGS sequence"/>
</dbReference>
<keyword evidence="13" id="KW-1185">Reference proteome</keyword>
<comment type="cofactor">
    <cofactor evidence="2">
        <name>Mg(2+)</name>
        <dbReference type="ChEBI" id="CHEBI:18420"/>
    </cofactor>
</comment>
<feature type="region of interest" description="Disordered" evidence="10">
    <location>
        <begin position="26"/>
        <end position="57"/>
    </location>
</feature>
<keyword evidence="11" id="KW-0732">Signal</keyword>
<evidence type="ECO:0000313" key="13">
    <source>
        <dbReference type="Proteomes" id="UP001321580"/>
    </source>
</evidence>
<accession>A0ABT6XCR8</accession>
<proteinExistence type="inferred from homology"/>
<organism evidence="12 13">
    <name type="scientific">Lysobacter stagni</name>
    <dbReference type="NCBI Taxonomy" id="3045172"/>
    <lineage>
        <taxon>Bacteria</taxon>
        <taxon>Pseudomonadati</taxon>
        <taxon>Pseudomonadota</taxon>
        <taxon>Gammaproteobacteria</taxon>
        <taxon>Lysobacterales</taxon>
        <taxon>Lysobacteraceae</taxon>
        <taxon>Lysobacter</taxon>
    </lineage>
</organism>
<feature type="chain" id="PRO_5045722727" evidence="11">
    <location>
        <begin position="26"/>
        <end position="427"/>
    </location>
</feature>
<keyword evidence="9" id="KW-0482">Metalloprotease</keyword>
<evidence type="ECO:0000256" key="8">
    <source>
        <dbReference type="ARBA" id="ARBA00022801"/>
    </source>
</evidence>
<dbReference type="InterPro" id="IPR035097">
    <property type="entry name" value="M29_N-terminal"/>
</dbReference>
<evidence type="ECO:0000256" key="7">
    <source>
        <dbReference type="ARBA" id="ARBA00022723"/>
    </source>
</evidence>
<comment type="similarity">
    <text evidence="4">Belongs to the peptidase M29 family.</text>
</comment>